<dbReference type="GO" id="GO:0007165">
    <property type="term" value="P:signal transduction"/>
    <property type="evidence" value="ECO:0007669"/>
    <property type="project" value="InterPro"/>
</dbReference>
<proteinExistence type="predicted"/>
<keyword evidence="13" id="KW-1185">Reference proteome</keyword>
<dbReference type="Proteomes" id="UP000838412">
    <property type="component" value="Chromosome 7"/>
</dbReference>
<dbReference type="InterPro" id="IPR000488">
    <property type="entry name" value="Death_dom"/>
</dbReference>
<evidence type="ECO:0000256" key="6">
    <source>
        <dbReference type="ARBA" id="ARBA00022777"/>
    </source>
</evidence>
<dbReference type="AlphaFoldDB" id="A0A8K0AC65"/>
<name>A0A8K0AC65_BRALA</name>
<comment type="catalytic activity">
    <reaction evidence="9">
        <text>L-seryl-[protein] + ATP = O-phospho-L-seryl-[protein] + ADP + H(+)</text>
        <dbReference type="Rhea" id="RHEA:17989"/>
        <dbReference type="Rhea" id="RHEA-COMP:9863"/>
        <dbReference type="Rhea" id="RHEA-COMP:11604"/>
        <dbReference type="ChEBI" id="CHEBI:15378"/>
        <dbReference type="ChEBI" id="CHEBI:29999"/>
        <dbReference type="ChEBI" id="CHEBI:30616"/>
        <dbReference type="ChEBI" id="CHEBI:83421"/>
        <dbReference type="ChEBI" id="CHEBI:456216"/>
        <dbReference type="EC" id="2.7.11.1"/>
    </reaction>
</comment>
<dbReference type="InterPro" id="IPR032675">
    <property type="entry name" value="LRR_dom_sf"/>
</dbReference>
<dbReference type="EMBL" id="OV696692">
    <property type="protein sequence ID" value="CAH1270107.1"/>
    <property type="molecule type" value="Genomic_DNA"/>
</dbReference>
<dbReference type="OrthoDB" id="2018313at2759"/>
<evidence type="ECO:0000313" key="12">
    <source>
        <dbReference type="EMBL" id="CAH1270107.1"/>
    </source>
</evidence>
<dbReference type="InterPro" id="IPR032171">
    <property type="entry name" value="COR-A"/>
</dbReference>
<organism evidence="12 13">
    <name type="scientific">Branchiostoma lanceolatum</name>
    <name type="common">Common lancelet</name>
    <name type="synonym">Amphioxus lanceolatum</name>
    <dbReference type="NCBI Taxonomy" id="7740"/>
    <lineage>
        <taxon>Eukaryota</taxon>
        <taxon>Metazoa</taxon>
        <taxon>Chordata</taxon>
        <taxon>Cephalochordata</taxon>
        <taxon>Leptocardii</taxon>
        <taxon>Amphioxiformes</taxon>
        <taxon>Branchiostomatidae</taxon>
        <taxon>Branchiostoma</taxon>
    </lineage>
</organism>
<evidence type="ECO:0000256" key="1">
    <source>
        <dbReference type="ARBA" id="ARBA00012513"/>
    </source>
</evidence>
<evidence type="ECO:0000256" key="7">
    <source>
        <dbReference type="ARBA" id="ARBA00022840"/>
    </source>
</evidence>
<keyword evidence="4" id="KW-0677">Repeat</keyword>
<dbReference type="GO" id="GO:0009966">
    <property type="term" value="P:regulation of signal transduction"/>
    <property type="evidence" value="ECO:0007669"/>
    <property type="project" value="UniProtKB-ARBA"/>
</dbReference>
<dbReference type="PROSITE" id="PS51424">
    <property type="entry name" value="ROC"/>
    <property type="match status" value="1"/>
</dbReference>
<dbReference type="InterPro" id="IPR020859">
    <property type="entry name" value="ROC"/>
</dbReference>
<dbReference type="InterPro" id="IPR003591">
    <property type="entry name" value="Leu-rich_rpt_typical-subtyp"/>
</dbReference>
<feature type="domain" description="Roc" evidence="11">
    <location>
        <begin position="100"/>
        <end position="332"/>
    </location>
</feature>
<accession>A0A8K0AC65</accession>
<dbReference type="Gene3D" id="1.10.533.10">
    <property type="entry name" value="Death Domain, Fas"/>
    <property type="match status" value="1"/>
</dbReference>
<evidence type="ECO:0000313" key="13">
    <source>
        <dbReference type="Proteomes" id="UP000838412"/>
    </source>
</evidence>
<dbReference type="SMART" id="SM00005">
    <property type="entry name" value="DEATH"/>
    <property type="match status" value="1"/>
</dbReference>
<dbReference type="PANTHER" id="PTHR48051">
    <property type="match status" value="1"/>
</dbReference>
<evidence type="ECO:0000259" key="11">
    <source>
        <dbReference type="PROSITE" id="PS51424"/>
    </source>
</evidence>
<dbReference type="EC" id="2.7.11.1" evidence="1"/>
<dbReference type="SUPFAM" id="SSF52540">
    <property type="entry name" value="P-loop containing nucleoside triphosphate hydrolases"/>
    <property type="match status" value="1"/>
</dbReference>
<evidence type="ECO:0000256" key="4">
    <source>
        <dbReference type="ARBA" id="ARBA00022737"/>
    </source>
</evidence>
<evidence type="ECO:0000256" key="2">
    <source>
        <dbReference type="ARBA" id="ARBA00022614"/>
    </source>
</evidence>
<dbReference type="Gene3D" id="3.30.70.1390">
    <property type="entry name" value="ROC domain from the Parkinson's disease-associated leucine-rich repeat kinase 2"/>
    <property type="match status" value="1"/>
</dbReference>
<feature type="domain" description="Death" evidence="10">
    <location>
        <begin position="714"/>
        <end position="798"/>
    </location>
</feature>
<dbReference type="SUPFAM" id="SSF47986">
    <property type="entry name" value="DEATH domain"/>
    <property type="match status" value="1"/>
</dbReference>
<dbReference type="GO" id="GO:0005737">
    <property type="term" value="C:cytoplasm"/>
    <property type="evidence" value="ECO:0007669"/>
    <property type="project" value="TreeGrafter"/>
</dbReference>
<dbReference type="SMART" id="SM00369">
    <property type="entry name" value="LRR_TYP"/>
    <property type="match status" value="2"/>
</dbReference>
<protein>
    <recommendedName>
        <fullName evidence="1">non-specific serine/threonine protein kinase</fullName>
        <ecNumber evidence="1">2.7.11.1</ecNumber>
    </recommendedName>
</protein>
<sequence length="798" mass="90439">MLRSLPQRMDRLESLKTLKTSSNKLTVLPSGLFKMATLEELKVDDNLIQTIPAEICDLTGLENFGKEHVDNNPLTSPPVDMFEHGLSGLSQYFEDIHVSSASELPTGKVVLLGEVFAGKTSLANALQLGHSKLTKVEDRTEGINVNSTRMGGQLLVTVYDFGGHESYRLTHQFFLTMYALFIVVVDMSTYADTANSFEQAVGCWVDFVRARVNRAVVHIVGTKADICTEADLPVKSDSILRRLKTFEASYSRCIKEQIGITREAMEHFGSLLPTHLCYGMDMESLQRRKRELERTLENAPILPTAVDIVSSSEDLRGIGQLKKNVESMILNEELFLRPKVPRSWTALFNMIAASGKASTHGYLTWSDIVSESEGKTGLSEDSTVLALSHLHSIGVVLHFRDKPGLAKFVFHDPNWLIRVFAMVAKNKDQDQKQKLMSMSPVEDERFHTMSPTLFRNAVDDLFERGSMWDCLLRCFWHELNMSDDVFQMLVNLLEMFDLCYRFSMTSPGSRGATHCFRFPWFLENSPTQMYRRLWVNSAVKDRQVEVRVRFEIISYCPVGLFERLSVQINDLVTRVTEWKDGTLVRTVNDRLLLLQRTKEHHVTYLLLATRVPERELDQGWADLMPIVKKAAGLLKEWPGVLSYMFVDCGHCFGILDSREWSDLSSRKIGHFPGEVMYADRPDHVTCPRTGDDINPALVYPLPPRRSTANPDLLSDVRLLRLAKQTGNEWKSLGIQLGFTLAEIQRLQSDNPFSTEDSIFSMLVQWRRRQGASVHISALAEALTDAGRKDLADSILEDQ</sequence>
<evidence type="ECO:0000256" key="5">
    <source>
        <dbReference type="ARBA" id="ARBA00022741"/>
    </source>
</evidence>
<reference evidence="12" key="1">
    <citation type="submission" date="2022-01" db="EMBL/GenBank/DDBJ databases">
        <authorList>
            <person name="Braso-Vives M."/>
        </authorList>
    </citation>
    <scope>NUCLEOTIDE SEQUENCE</scope>
</reference>
<keyword evidence="2" id="KW-0433">Leucine-rich repeat</keyword>
<dbReference type="Pfam" id="PF00531">
    <property type="entry name" value="Death"/>
    <property type="match status" value="1"/>
</dbReference>
<dbReference type="Gene3D" id="3.40.50.300">
    <property type="entry name" value="P-loop containing nucleotide triphosphate hydrolases"/>
    <property type="match status" value="1"/>
</dbReference>
<dbReference type="Pfam" id="PF16095">
    <property type="entry name" value="COR-A"/>
    <property type="match status" value="1"/>
</dbReference>
<dbReference type="PROSITE" id="PS50017">
    <property type="entry name" value="DEATH_DOMAIN"/>
    <property type="match status" value="1"/>
</dbReference>
<keyword evidence="7" id="KW-0067">ATP-binding</keyword>
<evidence type="ECO:0000256" key="9">
    <source>
        <dbReference type="ARBA" id="ARBA00048679"/>
    </source>
</evidence>
<dbReference type="PANTHER" id="PTHR48051:SF1">
    <property type="entry name" value="RAS SUPPRESSOR PROTEIN 1"/>
    <property type="match status" value="1"/>
</dbReference>
<evidence type="ECO:0000259" key="10">
    <source>
        <dbReference type="PROSITE" id="PS50017"/>
    </source>
</evidence>
<dbReference type="GO" id="GO:0016301">
    <property type="term" value="F:kinase activity"/>
    <property type="evidence" value="ECO:0007669"/>
    <property type="project" value="UniProtKB-KW"/>
</dbReference>
<dbReference type="GO" id="GO:0005524">
    <property type="term" value="F:ATP binding"/>
    <property type="evidence" value="ECO:0007669"/>
    <property type="project" value="UniProtKB-KW"/>
</dbReference>
<evidence type="ECO:0000256" key="3">
    <source>
        <dbReference type="ARBA" id="ARBA00022679"/>
    </source>
</evidence>
<evidence type="ECO:0000256" key="8">
    <source>
        <dbReference type="ARBA" id="ARBA00047899"/>
    </source>
</evidence>
<dbReference type="SUPFAM" id="SSF52058">
    <property type="entry name" value="L domain-like"/>
    <property type="match status" value="1"/>
</dbReference>
<comment type="catalytic activity">
    <reaction evidence="8">
        <text>L-threonyl-[protein] + ATP = O-phospho-L-threonyl-[protein] + ADP + H(+)</text>
        <dbReference type="Rhea" id="RHEA:46608"/>
        <dbReference type="Rhea" id="RHEA-COMP:11060"/>
        <dbReference type="Rhea" id="RHEA-COMP:11605"/>
        <dbReference type="ChEBI" id="CHEBI:15378"/>
        <dbReference type="ChEBI" id="CHEBI:30013"/>
        <dbReference type="ChEBI" id="CHEBI:30616"/>
        <dbReference type="ChEBI" id="CHEBI:61977"/>
        <dbReference type="ChEBI" id="CHEBI:456216"/>
        <dbReference type="EC" id="2.7.11.1"/>
    </reaction>
</comment>
<dbReference type="InterPro" id="IPR027417">
    <property type="entry name" value="P-loop_NTPase"/>
</dbReference>
<dbReference type="CDD" id="cd01670">
    <property type="entry name" value="Death"/>
    <property type="match status" value="1"/>
</dbReference>
<gene>
    <name evidence="12" type="primary">MFHAS1</name>
    <name evidence="12" type="ORF">BLAG_LOCUS22520</name>
</gene>
<keyword evidence="5" id="KW-0547">Nucleotide-binding</keyword>
<dbReference type="InterPro" id="IPR011029">
    <property type="entry name" value="DEATH-like_dom_sf"/>
</dbReference>
<keyword evidence="6" id="KW-0418">Kinase</keyword>
<dbReference type="Gene3D" id="3.80.10.10">
    <property type="entry name" value="Ribonuclease Inhibitor"/>
    <property type="match status" value="1"/>
</dbReference>
<dbReference type="Pfam" id="PF08477">
    <property type="entry name" value="Roc"/>
    <property type="match status" value="1"/>
</dbReference>
<keyword evidence="3" id="KW-0808">Transferase</keyword>
<dbReference type="InterPro" id="IPR050216">
    <property type="entry name" value="LRR_domain-containing"/>
</dbReference>